<evidence type="ECO:0000256" key="2">
    <source>
        <dbReference type="ARBA" id="ARBA00010617"/>
    </source>
</evidence>
<keyword evidence="4 5" id="KW-0408">Iron</keyword>
<dbReference type="GO" id="GO:0016705">
    <property type="term" value="F:oxidoreductase activity, acting on paired donors, with incorporation or reduction of molecular oxygen"/>
    <property type="evidence" value="ECO:0007669"/>
    <property type="project" value="InterPro"/>
</dbReference>
<dbReference type="PANTHER" id="PTHR24305:SF232">
    <property type="entry name" value="P450, PUTATIVE (EUROFUNG)-RELATED"/>
    <property type="match status" value="1"/>
</dbReference>
<accession>A0A6A6BMJ2</accession>
<evidence type="ECO:0000256" key="5">
    <source>
        <dbReference type="PIRSR" id="PIRSR602401-1"/>
    </source>
</evidence>
<keyword evidence="5 6" id="KW-0349">Heme</keyword>
<dbReference type="InterPro" id="IPR002401">
    <property type="entry name" value="Cyt_P450_E_grp-I"/>
</dbReference>
<proteinExistence type="inferred from homology"/>
<comment type="cofactor">
    <cofactor evidence="1 5">
        <name>heme</name>
        <dbReference type="ChEBI" id="CHEBI:30413"/>
    </cofactor>
</comment>
<evidence type="ECO:0000256" key="3">
    <source>
        <dbReference type="ARBA" id="ARBA00022723"/>
    </source>
</evidence>
<dbReference type="GO" id="GO:0004497">
    <property type="term" value="F:monooxygenase activity"/>
    <property type="evidence" value="ECO:0007669"/>
    <property type="project" value="UniProtKB-KW"/>
</dbReference>
<dbReference type="InterPro" id="IPR001128">
    <property type="entry name" value="Cyt_P450"/>
</dbReference>
<gene>
    <name evidence="8" type="ORF">K452DRAFT_283700</name>
</gene>
<evidence type="ECO:0000313" key="9">
    <source>
        <dbReference type="Proteomes" id="UP000799438"/>
    </source>
</evidence>
<keyword evidence="3 5" id="KW-0479">Metal-binding</keyword>
<organism evidence="8 9">
    <name type="scientific">Aplosporella prunicola CBS 121167</name>
    <dbReference type="NCBI Taxonomy" id="1176127"/>
    <lineage>
        <taxon>Eukaryota</taxon>
        <taxon>Fungi</taxon>
        <taxon>Dikarya</taxon>
        <taxon>Ascomycota</taxon>
        <taxon>Pezizomycotina</taxon>
        <taxon>Dothideomycetes</taxon>
        <taxon>Dothideomycetes incertae sedis</taxon>
        <taxon>Botryosphaeriales</taxon>
        <taxon>Aplosporellaceae</taxon>
        <taxon>Aplosporella</taxon>
    </lineage>
</organism>
<dbReference type="InterPro" id="IPR017972">
    <property type="entry name" value="Cyt_P450_CS"/>
</dbReference>
<keyword evidence="6" id="KW-0560">Oxidoreductase</keyword>
<dbReference type="PROSITE" id="PS00086">
    <property type="entry name" value="CYTOCHROME_P450"/>
    <property type="match status" value="1"/>
</dbReference>
<dbReference type="PRINTS" id="PR00463">
    <property type="entry name" value="EP450I"/>
</dbReference>
<comment type="similarity">
    <text evidence="2 6">Belongs to the cytochrome P450 family.</text>
</comment>
<keyword evidence="7" id="KW-0812">Transmembrane</keyword>
<dbReference type="EMBL" id="ML995477">
    <property type="protein sequence ID" value="KAF2145342.1"/>
    <property type="molecule type" value="Genomic_DNA"/>
</dbReference>
<dbReference type="Pfam" id="PF00067">
    <property type="entry name" value="p450"/>
    <property type="match status" value="1"/>
</dbReference>
<evidence type="ECO:0000313" key="8">
    <source>
        <dbReference type="EMBL" id="KAF2145342.1"/>
    </source>
</evidence>
<dbReference type="PANTHER" id="PTHR24305">
    <property type="entry name" value="CYTOCHROME P450"/>
    <property type="match status" value="1"/>
</dbReference>
<dbReference type="GeneID" id="54297316"/>
<evidence type="ECO:0000256" key="1">
    <source>
        <dbReference type="ARBA" id="ARBA00001971"/>
    </source>
</evidence>
<dbReference type="InterPro" id="IPR036396">
    <property type="entry name" value="Cyt_P450_sf"/>
</dbReference>
<dbReference type="GO" id="GO:0020037">
    <property type="term" value="F:heme binding"/>
    <property type="evidence" value="ECO:0007669"/>
    <property type="project" value="InterPro"/>
</dbReference>
<dbReference type="PRINTS" id="PR00385">
    <property type="entry name" value="P450"/>
</dbReference>
<feature type="binding site" description="axial binding residue" evidence="5">
    <location>
        <position position="458"/>
    </location>
    <ligand>
        <name>heme</name>
        <dbReference type="ChEBI" id="CHEBI:30413"/>
    </ligand>
    <ligandPart>
        <name>Fe</name>
        <dbReference type="ChEBI" id="CHEBI:18248"/>
    </ligandPart>
</feature>
<evidence type="ECO:0000256" key="6">
    <source>
        <dbReference type="RuleBase" id="RU000461"/>
    </source>
</evidence>
<keyword evidence="7" id="KW-1133">Transmembrane helix</keyword>
<dbReference type="OrthoDB" id="3934656at2759"/>
<name>A0A6A6BMJ2_9PEZI</name>
<dbReference type="Proteomes" id="UP000799438">
    <property type="component" value="Unassembled WGS sequence"/>
</dbReference>
<evidence type="ECO:0000256" key="4">
    <source>
        <dbReference type="ARBA" id="ARBA00023004"/>
    </source>
</evidence>
<dbReference type="RefSeq" id="XP_033401054.1">
    <property type="nucleotide sequence ID" value="XM_033539820.1"/>
</dbReference>
<protein>
    <recommendedName>
        <fullName evidence="10">Cytochrome P450</fullName>
    </recommendedName>
</protein>
<keyword evidence="9" id="KW-1185">Reference proteome</keyword>
<evidence type="ECO:0000256" key="7">
    <source>
        <dbReference type="SAM" id="Phobius"/>
    </source>
</evidence>
<dbReference type="InterPro" id="IPR050121">
    <property type="entry name" value="Cytochrome_P450_monoxygenase"/>
</dbReference>
<reference evidence="8" key="1">
    <citation type="journal article" date="2020" name="Stud. Mycol.">
        <title>101 Dothideomycetes genomes: a test case for predicting lifestyles and emergence of pathogens.</title>
        <authorList>
            <person name="Haridas S."/>
            <person name="Albert R."/>
            <person name="Binder M."/>
            <person name="Bloem J."/>
            <person name="Labutti K."/>
            <person name="Salamov A."/>
            <person name="Andreopoulos B."/>
            <person name="Baker S."/>
            <person name="Barry K."/>
            <person name="Bills G."/>
            <person name="Bluhm B."/>
            <person name="Cannon C."/>
            <person name="Castanera R."/>
            <person name="Culley D."/>
            <person name="Daum C."/>
            <person name="Ezra D."/>
            <person name="Gonzalez J."/>
            <person name="Henrissat B."/>
            <person name="Kuo A."/>
            <person name="Liang C."/>
            <person name="Lipzen A."/>
            <person name="Lutzoni F."/>
            <person name="Magnuson J."/>
            <person name="Mondo S."/>
            <person name="Nolan M."/>
            <person name="Ohm R."/>
            <person name="Pangilinan J."/>
            <person name="Park H.-J."/>
            <person name="Ramirez L."/>
            <person name="Alfaro M."/>
            <person name="Sun H."/>
            <person name="Tritt A."/>
            <person name="Yoshinaga Y."/>
            <person name="Zwiers L.-H."/>
            <person name="Turgeon B."/>
            <person name="Goodwin S."/>
            <person name="Spatafora J."/>
            <person name="Crous P."/>
            <person name="Grigoriev I."/>
        </authorList>
    </citation>
    <scope>NUCLEOTIDE SEQUENCE</scope>
    <source>
        <strain evidence="8">CBS 121167</strain>
    </source>
</reference>
<dbReference type="GO" id="GO:0005506">
    <property type="term" value="F:iron ion binding"/>
    <property type="evidence" value="ECO:0007669"/>
    <property type="project" value="InterPro"/>
</dbReference>
<dbReference type="AlphaFoldDB" id="A0A6A6BMJ2"/>
<feature type="transmembrane region" description="Helical" evidence="7">
    <location>
        <begin position="12"/>
        <end position="31"/>
    </location>
</feature>
<keyword evidence="6" id="KW-0503">Monooxygenase</keyword>
<dbReference type="SUPFAM" id="SSF48264">
    <property type="entry name" value="Cytochrome P450"/>
    <property type="match status" value="1"/>
</dbReference>
<evidence type="ECO:0008006" key="10">
    <source>
        <dbReference type="Google" id="ProtNLM"/>
    </source>
</evidence>
<keyword evidence="7" id="KW-0472">Membrane</keyword>
<dbReference type="Gene3D" id="1.10.630.10">
    <property type="entry name" value="Cytochrome P450"/>
    <property type="match status" value="1"/>
</dbReference>
<sequence>MAVLTSVDLPFPPALVFLGVAVVALACRIVYNIYFHPLSKFPGPWYATSTSLTSALISVAKVEPQWLLSLVNKYGTHTPIRVAPQMLLMPMHGALEDIYWDKHLNRKANFYGSGALGPPQLFSTLDGEEHRRLRAAFGGQQWTIGSLKNHSEPLIDDLVKLFTKQMTELATTKKEVQLGEWLAWFAADVMSRLAFGEAFGFVESSGDHLKLLDSWRQGLRFFGLASRWTFLNQFVLKLPFVSSLLLPKSDDKGGMGWLMHQATVKVNQRELEVERGTFEGEQDLLQHCLEARMKGGEPVPKNQKIAHVTLLIQAGVDTTGTGLGNTMRYLLTNPTALRRAQQEIAAADAAGKLSTPIKYEETLEHLPYFGACIKEALRLSPPVTNLFARVVPPEGKVVQGHYIPPGTDVTSYAMVVQRDPEMYERPLMYDPERWLVSKEKTRRMEAASFVFGTGPRICLGKEIALMEMHKVLPEIIRRFDFELLDEGKFTVTGGTGWNEGFNARLSLKSLGDMDKGAG</sequence>